<evidence type="ECO:0000259" key="2">
    <source>
        <dbReference type="Pfam" id="PF13193"/>
    </source>
</evidence>
<dbReference type="GO" id="GO:0005737">
    <property type="term" value="C:cytoplasm"/>
    <property type="evidence" value="ECO:0007669"/>
    <property type="project" value="TreeGrafter"/>
</dbReference>
<dbReference type="PANTHER" id="PTHR45527:SF1">
    <property type="entry name" value="FATTY ACID SYNTHASE"/>
    <property type="match status" value="1"/>
</dbReference>
<dbReference type="PROSITE" id="PS00455">
    <property type="entry name" value="AMP_BINDING"/>
    <property type="match status" value="1"/>
</dbReference>
<dbReference type="InterPro" id="IPR025110">
    <property type="entry name" value="AMP-bd_C"/>
</dbReference>
<dbReference type="Gene3D" id="3.40.50.12780">
    <property type="entry name" value="N-terminal domain of ligase-like"/>
    <property type="match status" value="1"/>
</dbReference>
<organism evidence="3 4">
    <name type="scientific">Dinothrombium tinctorium</name>
    <dbReference type="NCBI Taxonomy" id="1965070"/>
    <lineage>
        <taxon>Eukaryota</taxon>
        <taxon>Metazoa</taxon>
        <taxon>Ecdysozoa</taxon>
        <taxon>Arthropoda</taxon>
        <taxon>Chelicerata</taxon>
        <taxon>Arachnida</taxon>
        <taxon>Acari</taxon>
        <taxon>Acariformes</taxon>
        <taxon>Trombidiformes</taxon>
        <taxon>Prostigmata</taxon>
        <taxon>Anystina</taxon>
        <taxon>Parasitengona</taxon>
        <taxon>Trombidioidea</taxon>
        <taxon>Trombidiidae</taxon>
        <taxon>Dinothrombium</taxon>
    </lineage>
</organism>
<keyword evidence="4" id="KW-1185">Reference proteome</keyword>
<dbReference type="Proteomes" id="UP000285301">
    <property type="component" value="Unassembled WGS sequence"/>
</dbReference>
<feature type="domain" description="AMP-binding enzyme C-terminal" evidence="2">
    <location>
        <begin position="442"/>
        <end position="519"/>
    </location>
</feature>
<dbReference type="OrthoDB" id="7440309at2759"/>
<dbReference type="InterPro" id="IPR042099">
    <property type="entry name" value="ANL_N_sf"/>
</dbReference>
<dbReference type="Pfam" id="PF13193">
    <property type="entry name" value="AMP-binding_C"/>
    <property type="match status" value="1"/>
</dbReference>
<comment type="caution">
    <text evidence="3">The sequence shown here is derived from an EMBL/GenBank/DDBJ whole genome shotgun (WGS) entry which is preliminary data.</text>
</comment>
<feature type="domain" description="AMP-dependent synthetase/ligase" evidence="1">
    <location>
        <begin position="28"/>
        <end position="390"/>
    </location>
</feature>
<dbReference type="EMBL" id="NCKU01005550">
    <property type="protein sequence ID" value="RWS04439.1"/>
    <property type="molecule type" value="Genomic_DNA"/>
</dbReference>
<dbReference type="PANTHER" id="PTHR45527">
    <property type="entry name" value="NONRIBOSOMAL PEPTIDE SYNTHETASE"/>
    <property type="match status" value="1"/>
</dbReference>
<dbReference type="STRING" id="1965070.A0A443QNC1"/>
<dbReference type="GO" id="GO:0043041">
    <property type="term" value="P:amino acid activation for nonribosomal peptide biosynthetic process"/>
    <property type="evidence" value="ECO:0007669"/>
    <property type="project" value="TreeGrafter"/>
</dbReference>
<evidence type="ECO:0000259" key="1">
    <source>
        <dbReference type="Pfam" id="PF00501"/>
    </source>
</evidence>
<dbReference type="AlphaFoldDB" id="A0A443QNC1"/>
<dbReference type="InterPro" id="IPR045851">
    <property type="entry name" value="AMP-bd_C_sf"/>
</dbReference>
<name>A0A443QNC1_9ACAR</name>
<dbReference type="InterPro" id="IPR000873">
    <property type="entry name" value="AMP-dep_synth/lig_dom"/>
</dbReference>
<dbReference type="Pfam" id="PF00501">
    <property type="entry name" value="AMP-binding"/>
    <property type="match status" value="1"/>
</dbReference>
<dbReference type="InterPro" id="IPR020845">
    <property type="entry name" value="AMP-binding_CS"/>
</dbReference>
<protein>
    <submittedName>
        <fullName evidence="3">Uncharacterized protein</fullName>
    </submittedName>
</protein>
<dbReference type="GO" id="GO:0044550">
    <property type="term" value="P:secondary metabolite biosynthetic process"/>
    <property type="evidence" value="ECO:0007669"/>
    <property type="project" value="TreeGrafter"/>
</dbReference>
<dbReference type="Gene3D" id="3.30.300.30">
    <property type="match status" value="1"/>
</dbReference>
<sequence>MANEEVRKIHNFNRKMDPIPSFFMHHRFEMNCVKNSDRIAVISGDKKISYRQLNELANAIAAYLQSVVPEEDVQKKPIIVMMERNEWIIASILAIWKLGGFFLPISDDMQQRLLQINCDRRIQIDFVLTNFDNTHFEIDVPKRIKIIDVRTIWARRQTSLSKNNLGLSQKHPADTFAYVFLTSGTTGEPKRCIITHQGLSILTESMINDFKLREFDVKLLQWAQISFDLFIHDFLVSLIAVPGTMTIIPRAYRSDLKYIERLCISNQISAICVTPLFASTFLLEMTDKAINNMRFVFVGADAFYLNSYRKLEEKLPKNASIVNAYGLTEATITSAVFTEKINYITSSGLVPVGKSLLGIQVYIVDPSIKMLSPIGTIGEICICGKTVGKGDVKCTTVNFICDQPVMMTGDVARILPDGNIDYIGRRDTSFFKVLGFRVNPLEIEHCVTKHLGHKIEEVRVFSAEKEFEQKIICLVYKAKNKETVLDDEIRNLIKSQLPYYMNPNIIQSIDVIPVTTNGKTDLRALRELCLTHQKSNRKFEEKLIGALRKIKN</sequence>
<dbReference type="GO" id="GO:0031177">
    <property type="term" value="F:phosphopantetheine binding"/>
    <property type="evidence" value="ECO:0007669"/>
    <property type="project" value="TreeGrafter"/>
</dbReference>
<proteinExistence type="predicted"/>
<gene>
    <name evidence="3" type="ORF">B4U79_02952</name>
</gene>
<evidence type="ECO:0000313" key="4">
    <source>
        <dbReference type="Proteomes" id="UP000285301"/>
    </source>
</evidence>
<accession>A0A443QNC1</accession>
<dbReference type="SUPFAM" id="SSF56801">
    <property type="entry name" value="Acetyl-CoA synthetase-like"/>
    <property type="match status" value="1"/>
</dbReference>
<evidence type="ECO:0000313" key="3">
    <source>
        <dbReference type="EMBL" id="RWS04439.1"/>
    </source>
</evidence>
<reference evidence="3 4" key="1">
    <citation type="journal article" date="2018" name="Gigascience">
        <title>Genomes of trombidid mites reveal novel predicted allergens and laterally-transferred genes associated with secondary metabolism.</title>
        <authorList>
            <person name="Dong X."/>
            <person name="Chaisiri K."/>
            <person name="Xia D."/>
            <person name="Armstrong S.D."/>
            <person name="Fang Y."/>
            <person name="Donnelly M.J."/>
            <person name="Kadowaki T."/>
            <person name="McGarry J.W."/>
            <person name="Darby A.C."/>
            <person name="Makepeace B.L."/>
        </authorList>
    </citation>
    <scope>NUCLEOTIDE SEQUENCE [LARGE SCALE GENOMIC DNA]</scope>
    <source>
        <strain evidence="3">UoL-WK</strain>
    </source>
</reference>